<keyword evidence="3" id="KW-0808">Transferase</keyword>
<comment type="caution">
    <text evidence="3">The sequence shown here is derived from an EMBL/GenBank/DDBJ whole genome shotgun (WGS) entry which is preliminary data.</text>
</comment>
<dbReference type="Gene3D" id="3.40.50.720">
    <property type="entry name" value="NAD(P)-binding Rossmann-like Domain"/>
    <property type="match status" value="1"/>
</dbReference>
<dbReference type="InterPro" id="IPR035985">
    <property type="entry name" value="Ubiquitin-activating_enz"/>
</dbReference>
<dbReference type="Pfam" id="PF00899">
    <property type="entry name" value="ThiF"/>
    <property type="match status" value="1"/>
</dbReference>
<dbReference type="AlphaFoldDB" id="A0A5C5YEF6"/>
<dbReference type="GO" id="GO:0005829">
    <property type="term" value="C:cytosol"/>
    <property type="evidence" value="ECO:0007669"/>
    <property type="project" value="TreeGrafter"/>
</dbReference>
<dbReference type="GO" id="GO:0008146">
    <property type="term" value="F:sulfotransferase activity"/>
    <property type="evidence" value="ECO:0007669"/>
    <property type="project" value="TreeGrafter"/>
</dbReference>
<dbReference type="FunFam" id="3.40.50.720:FF:000080">
    <property type="entry name" value="Thiazole biosynthesis adenylyltransferase ThiF"/>
    <property type="match status" value="1"/>
</dbReference>
<evidence type="ECO:0000259" key="2">
    <source>
        <dbReference type="Pfam" id="PF00899"/>
    </source>
</evidence>
<evidence type="ECO:0000256" key="1">
    <source>
        <dbReference type="ARBA" id="ARBA00009919"/>
    </source>
</evidence>
<evidence type="ECO:0000313" key="3">
    <source>
        <dbReference type="EMBL" id="TWT74137.1"/>
    </source>
</evidence>
<reference evidence="3 4" key="1">
    <citation type="submission" date="2019-02" db="EMBL/GenBank/DDBJ databases">
        <title>Deep-cultivation of Planctomycetes and their phenomic and genomic characterization uncovers novel biology.</title>
        <authorList>
            <person name="Wiegand S."/>
            <person name="Jogler M."/>
            <person name="Boedeker C."/>
            <person name="Pinto D."/>
            <person name="Vollmers J."/>
            <person name="Rivas-Marin E."/>
            <person name="Kohn T."/>
            <person name="Peeters S.H."/>
            <person name="Heuer A."/>
            <person name="Rast P."/>
            <person name="Oberbeckmann S."/>
            <person name="Bunk B."/>
            <person name="Jeske O."/>
            <person name="Meyerdierks A."/>
            <person name="Storesund J.E."/>
            <person name="Kallscheuer N."/>
            <person name="Luecker S."/>
            <person name="Lage O.M."/>
            <person name="Pohl T."/>
            <person name="Merkel B.J."/>
            <person name="Hornburger P."/>
            <person name="Mueller R.-W."/>
            <person name="Bruemmer F."/>
            <person name="Labrenz M."/>
            <person name="Spormann A.M."/>
            <person name="Op Den Camp H."/>
            <person name="Overmann J."/>
            <person name="Amann R."/>
            <person name="Jetten M.S.M."/>
            <person name="Mascher T."/>
            <person name="Medema M.H."/>
            <person name="Devos D.P."/>
            <person name="Kaster A.-K."/>
            <person name="Ovreas L."/>
            <person name="Rohde M."/>
            <person name="Galperin M.Y."/>
            <person name="Jogler C."/>
        </authorList>
    </citation>
    <scope>NUCLEOTIDE SEQUENCE [LARGE SCALE GENOMIC DNA]</scope>
    <source>
        <strain evidence="3 4">CA85</strain>
    </source>
</reference>
<name>A0A5C5YEF6_9BACT</name>
<feature type="domain" description="THIF-type NAD/FAD binding fold" evidence="2">
    <location>
        <begin position="10"/>
        <end position="245"/>
    </location>
</feature>
<dbReference type="EC" id="2.7.7.80" evidence="3"/>
<dbReference type="GO" id="GO:0061605">
    <property type="term" value="F:molybdopterin-synthase adenylyltransferase activity"/>
    <property type="evidence" value="ECO:0007669"/>
    <property type="project" value="UniProtKB-EC"/>
</dbReference>
<evidence type="ECO:0000313" key="4">
    <source>
        <dbReference type="Proteomes" id="UP000318053"/>
    </source>
</evidence>
<dbReference type="Proteomes" id="UP000318053">
    <property type="component" value="Unassembled WGS sequence"/>
</dbReference>
<proteinExistence type="inferred from homology"/>
<organism evidence="3 4">
    <name type="scientific">Allorhodopirellula solitaria</name>
    <dbReference type="NCBI Taxonomy" id="2527987"/>
    <lineage>
        <taxon>Bacteria</taxon>
        <taxon>Pseudomonadati</taxon>
        <taxon>Planctomycetota</taxon>
        <taxon>Planctomycetia</taxon>
        <taxon>Pirellulales</taxon>
        <taxon>Pirellulaceae</taxon>
        <taxon>Allorhodopirellula</taxon>
    </lineage>
</organism>
<accession>A0A5C5YEF6</accession>
<dbReference type="SUPFAM" id="SSF69572">
    <property type="entry name" value="Activating enzymes of the ubiquitin-like proteins"/>
    <property type="match status" value="1"/>
</dbReference>
<dbReference type="GO" id="GO:0004792">
    <property type="term" value="F:thiosulfate-cyanide sulfurtransferase activity"/>
    <property type="evidence" value="ECO:0007669"/>
    <property type="project" value="TreeGrafter"/>
</dbReference>
<dbReference type="GO" id="GO:0008641">
    <property type="term" value="F:ubiquitin-like modifier activating enzyme activity"/>
    <property type="evidence" value="ECO:0007669"/>
    <property type="project" value="InterPro"/>
</dbReference>
<keyword evidence="4" id="KW-1185">Reference proteome</keyword>
<sequence>MTVSRSHERYLRQSQFDPIGELGQQRIEAAHVAVLGCGALGTVAADQLARAGVGRLRLIDRDLVEWSNLQRQSLYTEADAEAGAAKVEAAAHHLRQINSSIHIEEHVVDITPANISQQLEGADIVIDATDNFAARLLLNDWSLKTQTPWIHGGCIGANGQVRLFTGAAPCLRCLLPHPPAPGETATCDTAGVIAPATHLIASLQVCEAIKWISGNRSNVRSEILSVDLWHNQFRSIALSADPSCPACGLRRYDFLDAEEDVSAESLCGRDAVQIAGSGQRVDLQRMSNAWQSIGTVKTSRFFVRLSLPDERTVTLFRDGRAVISGVRDIPHARSLFDRYVGS</sequence>
<dbReference type="PANTHER" id="PTHR10953:SF102">
    <property type="entry name" value="ADENYLYLTRANSFERASE AND SULFURTRANSFERASE MOCS3"/>
    <property type="match status" value="1"/>
</dbReference>
<gene>
    <name evidence="3" type="primary">moeB</name>
    <name evidence="3" type="ORF">CA85_10230</name>
</gene>
<dbReference type="InterPro" id="IPR045886">
    <property type="entry name" value="ThiF/MoeB/HesA"/>
</dbReference>
<dbReference type="InterPro" id="IPR000594">
    <property type="entry name" value="ThiF_NAD_FAD-bd"/>
</dbReference>
<dbReference type="OrthoDB" id="9804286at2"/>
<dbReference type="PANTHER" id="PTHR10953">
    <property type="entry name" value="UBIQUITIN-ACTIVATING ENZYME E1"/>
    <property type="match status" value="1"/>
</dbReference>
<dbReference type="EMBL" id="SJPK01000002">
    <property type="protein sequence ID" value="TWT74137.1"/>
    <property type="molecule type" value="Genomic_DNA"/>
</dbReference>
<protein>
    <submittedName>
        <fullName evidence="3">Molybdopterin-synthase adenylyltransferase</fullName>
        <ecNumber evidence="3">2.7.7.80</ecNumber>
    </submittedName>
</protein>
<keyword evidence="3" id="KW-0548">Nucleotidyltransferase</keyword>
<dbReference type="RefSeq" id="WP_146390176.1">
    <property type="nucleotide sequence ID" value="NZ_SJPK01000002.1"/>
</dbReference>
<comment type="similarity">
    <text evidence="1">Belongs to the HesA/MoeB/ThiF family.</text>
</comment>
<dbReference type="CDD" id="cd00757">
    <property type="entry name" value="ThiF_MoeB_HesA_family"/>
    <property type="match status" value="1"/>
</dbReference>